<dbReference type="eggNOG" id="KOG0317">
    <property type="taxonomic scope" value="Eukaryota"/>
</dbReference>
<dbReference type="SUPFAM" id="SSF57850">
    <property type="entry name" value="RING/U-box"/>
    <property type="match status" value="1"/>
</dbReference>
<feature type="non-terminal residue" evidence="21">
    <location>
        <position position="369"/>
    </location>
</feature>
<keyword evidence="13" id="KW-0862">Zinc</keyword>
<evidence type="ECO:0000256" key="15">
    <source>
        <dbReference type="ARBA" id="ARBA00022989"/>
    </source>
</evidence>
<dbReference type="InterPro" id="IPR006845">
    <property type="entry name" value="Pex_N"/>
</dbReference>
<evidence type="ECO:0000256" key="2">
    <source>
        <dbReference type="ARBA" id="ARBA00004585"/>
    </source>
</evidence>
<feature type="non-terminal residue" evidence="21">
    <location>
        <position position="1"/>
    </location>
</feature>
<protein>
    <recommendedName>
        <fullName evidence="5">RING-type E3 ubiquitin transferase</fullName>
        <ecNumber evidence="5">2.3.2.27</ecNumber>
    </recommendedName>
</protein>
<keyword evidence="15" id="KW-1133">Transmembrane helix</keyword>
<comment type="catalytic activity">
    <reaction evidence="1">
        <text>S-ubiquitinyl-[E2 ubiquitin-conjugating enzyme]-L-cysteine + [acceptor protein]-L-lysine = [E2 ubiquitin-conjugating enzyme]-L-cysteine + N(6)-ubiquitinyl-[acceptor protein]-L-lysine.</text>
        <dbReference type="EC" id="2.3.2.27"/>
    </reaction>
</comment>
<dbReference type="EC" id="2.3.2.27" evidence="5"/>
<dbReference type="InterPro" id="IPR013083">
    <property type="entry name" value="Znf_RING/FYVE/PHD"/>
</dbReference>
<evidence type="ECO:0000256" key="6">
    <source>
        <dbReference type="ARBA" id="ARBA00022448"/>
    </source>
</evidence>
<keyword evidence="22" id="KW-1185">Reference proteome</keyword>
<keyword evidence="11 18" id="KW-0863">Zinc-finger</keyword>
<evidence type="ECO:0000256" key="9">
    <source>
        <dbReference type="ARBA" id="ARBA00022692"/>
    </source>
</evidence>
<evidence type="ECO:0000256" key="13">
    <source>
        <dbReference type="ARBA" id="ARBA00022833"/>
    </source>
</evidence>
<accession>E1Z768</accession>
<keyword evidence="14" id="KW-0653">Protein transport</keyword>
<name>E1Z768_CHLVA</name>
<keyword evidence="12" id="KW-0833">Ubl conjugation pathway</keyword>
<dbReference type="CDD" id="cd16527">
    <property type="entry name" value="RING-HC_PEX10"/>
    <property type="match status" value="1"/>
</dbReference>
<evidence type="ECO:0000256" key="1">
    <source>
        <dbReference type="ARBA" id="ARBA00000900"/>
    </source>
</evidence>
<evidence type="ECO:0000256" key="19">
    <source>
        <dbReference type="SAM" id="MobiDB-lite"/>
    </source>
</evidence>
<dbReference type="GO" id="GO:0005778">
    <property type="term" value="C:peroxisomal membrane"/>
    <property type="evidence" value="ECO:0007669"/>
    <property type="project" value="UniProtKB-SubCell"/>
</dbReference>
<comment type="similarity">
    <text evidence="4">Belongs to the pex2/pex10/pex12 family.</text>
</comment>
<keyword evidence="8" id="KW-0808">Transferase</keyword>
<keyword evidence="9" id="KW-0812">Transmembrane</keyword>
<keyword evidence="17" id="KW-0576">Peroxisome</keyword>
<evidence type="ECO:0000259" key="20">
    <source>
        <dbReference type="PROSITE" id="PS50089"/>
    </source>
</evidence>
<reference evidence="21 22" key="1">
    <citation type="journal article" date="2010" name="Plant Cell">
        <title>The Chlorella variabilis NC64A genome reveals adaptation to photosymbiosis, coevolution with viruses, and cryptic sex.</title>
        <authorList>
            <person name="Blanc G."/>
            <person name="Duncan G."/>
            <person name="Agarkova I."/>
            <person name="Borodovsky M."/>
            <person name="Gurnon J."/>
            <person name="Kuo A."/>
            <person name="Lindquist E."/>
            <person name="Lucas S."/>
            <person name="Pangilinan J."/>
            <person name="Polle J."/>
            <person name="Salamov A."/>
            <person name="Terry A."/>
            <person name="Yamada T."/>
            <person name="Dunigan D.D."/>
            <person name="Grigoriev I.V."/>
            <person name="Claverie J.M."/>
            <person name="Van Etten J.L."/>
        </authorList>
    </citation>
    <scope>NUCLEOTIDE SEQUENCE [LARGE SCALE GENOMIC DNA]</scope>
    <source>
        <strain evidence="21 22">NC64A</strain>
    </source>
</reference>
<dbReference type="Proteomes" id="UP000008141">
    <property type="component" value="Unassembled WGS sequence"/>
</dbReference>
<feature type="region of interest" description="Disordered" evidence="19">
    <location>
        <begin position="268"/>
        <end position="309"/>
    </location>
</feature>
<dbReference type="Pfam" id="PF04757">
    <property type="entry name" value="Pex2_Pex12"/>
    <property type="match status" value="1"/>
</dbReference>
<evidence type="ECO:0000256" key="8">
    <source>
        <dbReference type="ARBA" id="ARBA00022679"/>
    </source>
</evidence>
<dbReference type="KEGG" id="cvr:CHLNCDRAFT_16970"/>
<evidence type="ECO:0000256" key="14">
    <source>
        <dbReference type="ARBA" id="ARBA00022927"/>
    </source>
</evidence>
<dbReference type="Gene3D" id="3.30.40.10">
    <property type="entry name" value="Zinc/RING finger domain, C3HC4 (zinc finger)"/>
    <property type="match status" value="1"/>
</dbReference>
<dbReference type="InterPro" id="IPR001841">
    <property type="entry name" value="Znf_RING"/>
</dbReference>
<dbReference type="OrthoDB" id="6270329at2759"/>
<keyword evidence="6" id="KW-0813">Transport</keyword>
<dbReference type="GeneID" id="17357534"/>
<dbReference type="GO" id="GO:0016558">
    <property type="term" value="P:protein import into peroxisome matrix"/>
    <property type="evidence" value="ECO:0007669"/>
    <property type="project" value="InterPro"/>
</dbReference>
<dbReference type="OMA" id="YCDVVQL"/>
<dbReference type="GO" id="GO:0061630">
    <property type="term" value="F:ubiquitin protein ligase activity"/>
    <property type="evidence" value="ECO:0007669"/>
    <property type="project" value="UniProtKB-EC"/>
</dbReference>
<dbReference type="AlphaFoldDB" id="E1Z768"/>
<evidence type="ECO:0000256" key="11">
    <source>
        <dbReference type="ARBA" id="ARBA00022771"/>
    </source>
</evidence>
<dbReference type="InParanoid" id="E1Z768"/>
<evidence type="ECO:0000256" key="4">
    <source>
        <dbReference type="ARBA" id="ARBA00008704"/>
    </source>
</evidence>
<proteinExistence type="inferred from homology"/>
<evidence type="ECO:0000256" key="12">
    <source>
        <dbReference type="ARBA" id="ARBA00022786"/>
    </source>
</evidence>
<dbReference type="SMART" id="SM00184">
    <property type="entry name" value="RING"/>
    <property type="match status" value="1"/>
</dbReference>
<dbReference type="PANTHER" id="PTHR23350">
    <property type="entry name" value="PEROXISOME ASSEMBLY PROTEIN 10"/>
    <property type="match status" value="1"/>
</dbReference>
<keyword evidence="10" id="KW-0479">Metal-binding</keyword>
<dbReference type="PROSITE" id="PS50089">
    <property type="entry name" value="ZF_RING_2"/>
    <property type="match status" value="1"/>
</dbReference>
<comment type="pathway">
    <text evidence="3">Protein modification; protein ubiquitination.</text>
</comment>
<keyword evidence="7" id="KW-0962">Peroxisome biogenesis</keyword>
<dbReference type="GO" id="GO:0008270">
    <property type="term" value="F:zinc ion binding"/>
    <property type="evidence" value="ECO:0007669"/>
    <property type="project" value="UniProtKB-KW"/>
</dbReference>
<dbReference type="RefSeq" id="XP_005850473.1">
    <property type="nucleotide sequence ID" value="XM_005850411.1"/>
</dbReference>
<organism evidence="22">
    <name type="scientific">Chlorella variabilis</name>
    <name type="common">Green alga</name>
    <dbReference type="NCBI Taxonomy" id="554065"/>
    <lineage>
        <taxon>Eukaryota</taxon>
        <taxon>Viridiplantae</taxon>
        <taxon>Chlorophyta</taxon>
        <taxon>core chlorophytes</taxon>
        <taxon>Trebouxiophyceae</taxon>
        <taxon>Chlorellales</taxon>
        <taxon>Chlorellaceae</taxon>
        <taxon>Chlorella clade</taxon>
        <taxon>Chlorella</taxon>
    </lineage>
</organism>
<gene>
    <name evidence="21" type="ORF">CHLNCDRAFT_16970</name>
</gene>
<evidence type="ECO:0000313" key="21">
    <source>
        <dbReference type="EMBL" id="EFN58371.1"/>
    </source>
</evidence>
<dbReference type="Pfam" id="PF13639">
    <property type="entry name" value="zf-RING_2"/>
    <property type="match status" value="1"/>
</dbReference>
<dbReference type="InterPro" id="IPR025654">
    <property type="entry name" value="PEX2/10"/>
</dbReference>
<evidence type="ECO:0000256" key="18">
    <source>
        <dbReference type="PROSITE-ProRule" id="PRU00175"/>
    </source>
</evidence>
<dbReference type="EMBL" id="GL433838">
    <property type="protein sequence ID" value="EFN58371.1"/>
    <property type="molecule type" value="Genomic_DNA"/>
</dbReference>
<feature type="domain" description="RING-type" evidence="20">
    <location>
        <begin position="315"/>
        <end position="353"/>
    </location>
</feature>
<dbReference type="InterPro" id="IPR017907">
    <property type="entry name" value="Znf_RING_CS"/>
</dbReference>
<dbReference type="PROSITE" id="PS00518">
    <property type="entry name" value="ZF_RING_1"/>
    <property type="match status" value="1"/>
</dbReference>
<evidence type="ECO:0000256" key="10">
    <source>
        <dbReference type="ARBA" id="ARBA00022723"/>
    </source>
</evidence>
<evidence type="ECO:0000256" key="17">
    <source>
        <dbReference type="ARBA" id="ARBA00023140"/>
    </source>
</evidence>
<dbReference type="PANTHER" id="PTHR23350:SF0">
    <property type="entry name" value="PEROXISOME BIOGENESIS FACTOR 10"/>
    <property type="match status" value="1"/>
</dbReference>
<evidence type="ECO:0000256" key="7">
    <source>
        <dbReference type="ARBA" id="ARBA00022593"/>
    </source>
</evidence>
<evidence type="ECO:0000313" key="22">
    <source>
        <dbReference type="Proteomes" id="UP000008141"/>
    </source>
</evidence>
<keyword evidence="16" id="KW-0472">Membrane</keyword>
<evidence type="ECO:0000256" key="16">
    <source>
        <dbReference type="ARBA" id="ARBA00023136"/>
    </source>
</evidence>
<feature type="compositionally biased region" description="Polar residues" evidence="19">
    <location>
        <begin position="297"/>
        <end position="309"/>
    </location>
</feature>
<dbReference type="FunCoup" id="E1Z768">
    <property type="interactions" value="1696"/>
</dbReference>
<sequence length="369" mass="39923">FPAAAQPNLIRAQQKDELYLQHLTDGCHDVVRRVLGPHRALRWAGETRALAELLYYSLTTGTGLQTPGEEYCDVLQVAGTAGAPPGAMRRGLLVVLHSLGPYLADRLAAPEDDGFAAWQQAQADAHPNATAVALQHHEQQTVTTGAALLQRLASAGRQVAGAVQRASQPVTTHLPAATAFLKVHGTTVMRIHLALFYMYGLYYQPVKRVAGVRYLFLGRAFEGRPSYRFLGVLLVAQLGISGLLWLLRRHGGPLQLWASPRAEDATARRQAHAGLQAEDGKPLPNTIAALAGGSGRPTGSATGDASTEVPSRRKCPLCLSARAHPTATPCGHIFCWQCITDWCNQKPECPLCRADFNPSWLVCVRHADF</sequence>
<evidence type="ECO:0000256" key="5">
    <source>
        <dbReference type="ARBA" id="ARBA00012483"/>
    </source>
</evidence>
<comment type="subcellular location">
    <subcellularLocation>
        <location evidence="2">Peroxisome membrane</location>
        <topology evidence="2">Multi-pass membrane protein</topology>
    </subcellularLocation>
</comment>
<dbReference type="STRING" id="554065.E1Z768"/>
<evidence type="ECO:0000256" key="3">
    <source>
        <dbReference type="ARBA" id="ARBA00004906"/>
    </source>
</evidence>